<evidence type="ECO:0000313" key="12">
    <source>
        <dbReference type="Proteomes" id="UP000274458"/>
    </source>
</evidence>
<feature type="domain" description="RNA-binding S4" evidence="10">
    <location>
        <begin position="16"/>
        <end position="82"/>
    </location>
</feature>
<dbReference type="OrthoDB" id="9807829at2"/>
<dbReference type="GO" id="GO:0160141">
    <property type="term" value="F:23S rRNA pseudouridine(955/2504/2580) synthase activity"/>
    <property type="evidence" value="ECO:0007669"/>
    <property type="project" value="UniProtKB-EC"/>
</dbReference>
<comment type="function">
    <text evidence="2">Responsible for synthesis of pseudouridine from uracil at positions 955, 2504 and 2580 in 23S ribosomal RNA.</text>
</comment>
<dbReference type="PROSITE" id="PS50889">
    <property type="entry name" value="S4"/>
    <property type="match status" value="1"/>
</dbReference>
<evidence type="ECO:0000259" key="10">
    <source>
        <dbReference type="SMART" id="SM00363"/>
    </source>
</evidence>
<evidence type="ECO:0000256" key="2">
    <source>
        <dbReference type="ARBA" id="ARBA00002876"/>
    </source>
</evidence>
<dbReference type="InterPro" id="IPR006225">
    <property type="entry name" value="PsdUridine_synth_RluC/D"/>
</dbReference>
<comment type="similarity">
    <text evidence="3 9">Belongs to the pseudouridine synthase RluA family.</text>
</comment>
<dbReference type="Gene3D" id="3.30.2350.10">
    <property type="entry name" value="Pseudouridine synthase"/>
    <property type="match status" value="1"/>
</dbReference>
<dbReference type="PROSITE" id="PS01129">
    <property type="entry name" value="PSI_RLU"/>
    <property type="match status" value="1"/>
</dbReference>
<dbReference type="SMART" id="SM00363">
    <property type="entry name" value="S4"/>
    <property type="match status" value="1"/>
</dbReference>
<evidence type="ECO:0000256" key="6">
    <source>
        <dbReference type="ARBA" id="ARBA00023235"/>
    </source>
</evidence>
<evidence type="ECO:0000256" key="7">
    <source>
        <dbReference type="PIRSR" id="PIRSR606225-1"/>
    </source>
</evidence>
<dbReference type="CDD" id="cd02869">
    <property type="entry name" value="PseudoU_synth_RluA_like"/>
    <property type="match status" value="1"/>
</dbReference>
<feature type="active site" evidence="7">
    <location>
        <position position="138"/>
    </location>
</feature>
<evidence type="ECO:0000313" key="11">
    <source>
        <dbReference type="EMBL" id="AZP36409.1"/>
    </source>
</evidence>
<keyword evidence="4" id="KW-0698">rRNA processing</keyword>
<dbReference type="InterPro" id="IPR006224">
    <property type="entry name" value="PsdUridine_synth_RluA-like_CS"/>
</dbReference>
<keyword evidence="5 8" id="KW-0694">RNA-binding</keyword>
<dbReference type="Pfam" id="PF00849">
    <property type="entry name" value="PseudoU_synth_2"/>
    <property type="match status" value="1"/>
</dbReference>
<dbReference type="Proteomes" id="UP000274458">
    <property type="component" value="Chromosome"/>
</dbReference>
<organism evidence="11 12">
    <name type="scientific">Candidatus Annandia adelgestsuga</name>
    <dbReference type="NCBI Taxonomy" id="1302411"/>
    <lineage>
        <taxon>Bacteria</taxon>
        <taxon>Pseudomonadati</taxon>
        <taxon>Pseudomonadota</taxon>
        <taxon>Gammaproteobacteria</taxon>
        <taxon>Enterobacterales</taxon>
        <taxon>Enterobacteriaceae</taxon>
        <taxon>Candidatus Annandia</taxon>
    </lineage>
</organism>
<name>A0A3Q9CLX4_9ENTR</name>
<dbReference type="EC" id="5.4.99.-" evidence="9"/>
<comment type="catalytic activity">
    <reaction evidence="9">
        <text>a uridine in RNA = a pseudouridine in RNA</text>
        <dbReference type="Rhea" id="RHEA:48348"/>
        <dbReference type="Rhea" id="RHEA-COMP:12068"/>
        <dbReference type="Rhea" id="RHEA-COMP:12069"/>
        <dbReference type="ChEBI" id="CHEBI:65314"/>
        <dbReference type="ChEBI" id="CHEBI:65315"/>
    </reaction>
</comment>
<evidence type="ECO:0000256" key="4">
    <source>
        <dbReference type="ARBA" id="ARBA00022552"/>
    </source>
</evidence>
<dbReference type="CDD" id="cd00165">
    <property type="entry name" value="S4"/>
    <property type="match status" value="1"/>
</dbReference>
<protein>
    <recommendedName>
        <fullName evidence="9">Pseudouridine synthase</fullName>
        <ecNumber evidence="9">5.4.99.-</ecNumber>
    </recommendedName>
</protein>
<dbReference type="GO" id="GO:0003723">
    <property type="term" value="F:RNA binding"/>
    <property type="evidence" value="ECO:0007669"/>
    <property type="project" value="UniProtKB-KW"/>
</dbReference>
<keyword evidence="6 9" id="KW-0413">Isomerase</keyword>
<evidence type="ECO:0000256" key="5">
    <source>
        <dbReference type="ARBA" id="ARBA00022884"/>
    </source>
</evidence>
<dbReference type="AlphaFoldDB" id="A0A3Q9CLX4"/>
<dbReference type="PANTHER" id="PTHR21600:SF92">
    <property type="entry name" value="RIBOSOMAL LARGE SUBUNIT PSEUDOURIDINE SYNTHASE C"/>
    <property type="match status" value="1"/>
</dbReference>
<reference evidence="11 12" key="1">
    <citation type="journal article" date="2018" name="Genome Biol. Evol.">
        <title>Partnering With a Pest: Genomes of Hemlock Woolly Adelgid Symbionts Reveal Atypical Nutritional Provisioning Patterns in Dual-Obligate Bacteria.</title>
        <authorList>
            <person name="Weglarz K.M."/>
            <person name="Havill N.P."/>
            <person name="Burke G.R."/>
            <person name="von Dohlen C.D."/>
        </authorList>
    </citation>
    <scope>NUCLEOTIDE SEQUENCE [LARGE SCALE GENOMIC DNA]</scope>
    <source>
        <strain evidence="11">ENA</strain>
    </source>
</reference>
<dbReference type="NCBIfam" id="TIGR00005">
    <property type="entry name" value="rluA_subfam"/>
    <property type="match status" value="1"/>
</dbReference>
<dbReference type="InterPro" id="IPR002942">
    <property type="entry name" value="S4_RNA-bd"/>
</dbReference>
<dbReference type="KEGG" id="aade:C3B56_00328"/>
<evidence type="ECO:0000256" key="1">
    <source>
        <dbReference type="ARBA" id="ARBA00000381"/>
    </source>
</evidence>
<comment type="catalytic activity">
    <reaction evidence="1">
        <text>uridine(955/2504/2580) in 23S rRNA = pseudouridine(955/2504/2580) in 23S rRNA</text>
        <dbReference type="Rhea" id="RHEA:42528"/>
        <dbReference type="Rhea" id="RHEA-COMP:10099"/>
        <dbReference type="Rhea" id="RHEA-COMP:10100"/>
        <dbReference type="ChEBI" id="CHEBI:65314"/>
        <dbReference type="ChEBI" id="CHEBI:65315"/>
        <dbReference type="EC" id="5.4.99.24"/>
    </reaction>
</comment>
<dbReference type="InterPro" id="IPR036986">
    <property type="entry name" value="S4_RNA-bd_sf"/>
</dbReference>
<dbReference type="SUPFAM" id="SSF55174">
    <property type="entry name" value="Alpha-L RNA-binding motif"/>
    <property type="match status" value="1"/>
</dbReference>
<proteinExistence type="inferred from homology"/>
<evidence type="ECO:0000256" key="3">
    <source>
        <dbReference type="ARBA" id="ARBA00010876"/>
    </source>
</evidence>
<dbReference type="InterPro" id="IPR020103">
    <property type="entry name" value="PsdUridine_synth_cat_dom_sf"/>
</dbReference>
<dbReference type="RefSeq" id="WP_126071683.1">
    <property type="nucleotide sequence ID" value="NZ_CP026513.1"/>
</dbReference>
<keyword evidence="12" id="KW-1185">Reference proteome</keyword>
<accession>A0A3Q9CLX4</accession>
<dbReference type="InterPro" id="IPR050188">
    <property type="entry name" value="RluA_PseudoU_synthase"/>
</dbReference>
<dbReference type="InterPro" id="IPR006145">
    <property type="entry name" value="PsdUridine_synth_RsuA/RluA"/>
</dbReference>
<gene>
    <name evidence="11" type="primary">rluC</name>
    <name evidence="11" type="ORF">C3B56_00328</name>
</gene>
<evidence type="ECO:0000256" key="9">
    <source>
        <dbReference type="RuleBase" id="RU362028"/>
    </source>
</evidence>
<dbReference type="SUPFAM" id="SSF55120">
    <property type="entry name" value="Pseudouridine synthase"/>
    <property type="match status" value="1"/>
</dbReference>
<dbReference type="EMBL" id="CP026513">
    <property type="protein sequence ID" value="AZP36409.1"/>
    <property type="molecule type" value="Genomic_DNA"/>
</dbReference>
<dbReference type="Gene3D" id="3.10.290.10">
    <property type="entry name" value="RNA-binding S4 domain"/>
    <property type="match status" value="1"/>
</dbReference>
<dbReference type="GO" id="GO:0000455">
    <property type="term" value="P:enzyme-directed rRNA pseudouridine synthesis"/>
    <property type="evidence" value="ECO:0007669"/>
    <property type="project" value="TreeGrafter"/>
</dbReference>
<dbReference type="Pfam" id="PF01479">
    <property type="entry name" value="S4"/>
    <property type="match status" value="1"/>
</dbReference>
<sequence>MININNIKIDKESVNQRIDNFLFKKFKNIPKSKIYKNIRKGQIKINKKKITHKYKLKINDILQTTLLNKNFKKKNFLYPNTILQLKKSILYEDKYLIAINKPYGIPVHSNNKLKLGIIEILKNLQPNNSFLELVHRLDKDTSGILLIAKKMFVLRNLHNQFKKKKIKKKYIALVKGHWPKKIKKVNLPLLKYKKNGQYLMRVDNNGKKSETNFKIKKKYLNNTLLDIVPITGRTHQIRIHTFYIGHPVMFDKIYNNDKNKKNLNKISNRLFLHAESLTFIHPFTLNKLKINAPLDINLKNFLNNISKY</sequence>
<evidence type="ECO:0000256" key="8">
    <source>
        <dbReference type="PROSITE-ProRule" id="PRU00182"/>
    </source>
</evidence>
<dbReference type="PANTHER" id="PTHR21600">
    <property type="entry name" value="MITOCHONDRIAL RNA PSEUDOURIDINE SYNTHASE"/>
    <property type="match status" value="1"/>
</dbReference>